<evidence type="ECO:0000313" key="1">
    <source>
        <dbReference type="EMBL" id="KAA6343478.1"/>
    </source>
</evidence>
<protein>
    <recommendedName>
        <fullName evidence="2">Outer membrane protein beta-barrel domain-containing protein</fullName>
    </recommendedName>
</protein>
<evidence type="ECO:0008006" key="2">
    <source>
        <dbReference type="Google" id="ProtNLM"/>
    </source>
</evidence>
<name>A0A5J4SC64_9ZZZZ</name>
<sequence length="324" mass="36728">MKRIILLLFILVPVIGMAQASNSQDTTVYINSTQDGDVSTEASNLQDTIVYVGNRKVVIKEKDGKIRVKLYEQLTDGNMVENDQIFEGVYMNGQSTEQRLFFTVPFTKKKESQSSSRHGRSHDPHIAGLYAGYSMFGDKALYSRTNEPDLVLTKSWEWGIVPFEAKFPLTRDNSLSLNSGLGIGYTSFRMDGNYAFRKINSVTAVLPPGGGASYSQSRLRYYHFRIPAVFEWQKYSNYHGPIFLSLGGEVEIRWSIKSKVKYEGNKHENTLSKDLNVNPIGINLLAQVGYGSLGFYTRYSMAQLFEKNKGPELYPFSIGMAWYW</sequence>
<reference evidence="1" key="1">
    <citation type="submission" date="2019-03" db="EMBL/GenBank/DDBJ databases">
        <title>Single cell metagenomics reveals metabolic interactions within the superorganism composed of flagellate Streblomastix strix and complex community of Bacteroidetes bacteria on its surface.</title>
        <authorList>
            <person name="Treitli S.C."/>
            <person name="Kolisko M."/>
            <person name="Husnik F."/>
            <person name="Keeling P."/>
            <person name="Hampl V."/>
        </authorList>
    </citation>
    <scope>NUCLEOTIDE SEQUENCE</scope>
    <source>
        <strain evidence="1">STM</strain>
    </source>
</reference>
<dbReference type="AlphaFoldDB" id="A0A5J4SC64"/>
<comment type="caution">
    <text evidence="1">The sequence shown here is derived from an EMBL/GenBank/DDBJ whole genome shotgun (WGS) entry which is preliminary data.</text>
</comment>
<dbReference type="EMBL" id="SNRY01000268">
    <property type="protein sequence ID" value="KAA6343478.1"/>
    <property type="molecule type" value="Genomic_DNA"/>
</dbReference>
<accession>A0A5J4SC64</accession>
<gene>
    <name evidence="1" type="ORF">EZS27_008844</name>
</gene>
<proteinExistence type="predicted"/>
<organism evidence="1">
    <name type="scientific">termite gut metagenome</name>
    <dbReference type="NCBI Taxonomy" id="433724"/>
    <lineage>
        <taxon>unclassified sequences</taxon>
        <taxon>metagenomes</taxon>
        <taxon>organismal metagenomes</taxon>
    </lineage>
</organism>